<reference evidence="5" key="1">
    <citation type="submission" date="2011-03" db="EMBL/GenBank/DDBJ databases">
        <title>The Genome Sequence of Nematocida sp1 strain ERTm2.</title>
        <authorList>
            <consortium name="The Broad Institute Genome Sequencing Platform"/>
            <consortium name="The Broad Institute Genome Sequencing Center for Infectious Disease"/>
            <person name="Cuomo C."/>
            <person name="Troemel E."/>
            <person name="Young S.K."/>
            <person name="Zeng Q."/>
            <person name="Gargeya S."/>
            <person name="Fitzgerald M."/>
            <person name="Haas B."/>
            <person name="Abouelleil A."/>
            <person name="Alvarado L."/>
            <person name="Arachchi H.M."/>
            <person name="Berlin A."/>
            <person name="Brown A."/>
            <person name="Chapman S.B."/>
            <person name="Chen Z."/>
            <person name="Dunbar C."/>
            <person name="Freedman E."/>
            <person name="Gearin G."/>
            <person name="Gellesch M."/>
            <person name="Goldberg J."/>
            <person name="Griggs A."/>
            <person name="Gujja S."/>
            <person name="Heilman E.R."/>
            <person name="Heiman D."/>
            <person name="Howarth C."/>
            <person name="Larson L."/>
            <person name="Lui A."/>
            <person name="MacDonald P.J.P."/>
            <person name="Mehta T."/>
            <person name="Montmayeur A."/>
            <person name="Murphy C."/>
            <person name="Neiman D."/>
            <person name="Pearson M."/>
            <person name="Priest M."/>
            <person name="Roberts A."/>
            <person name="Saif S."/>
            <person name="Shea T."/>
            <person name="Shenoy N."/>
            <person name="Sisk P."/>
            <person name="Stolte C."/>
            <person name="Sykes S."/>
            <person name="White J."/>
            <person name="Yandava C."/>
            <person name="Wortman J."/>
            <person name="Nusbaum C."/>
            <person name="Birren B."/>
        </authorList>
    </citation>
    <scope>NUCLEOTIDE SEQUENCE</scope>
    <source>
        <strain evidence="5">ERTm2</strain>
    </source>
</reference>
<evidence type="ECO:0000256" key="3">
    <source>
        <dbReference type="ARBA" id="ARBA00023274"/>
    </source>
</evidence>
<dbReference type="Pfam" id="PF00203">
    <property type="entry name" value="Ribosomal_S19"/>
    <property type="match status" value="1"/>
</dbReference>
<dbReference type="PANTHER" id="PTHR11880">
    <property type="entry name" value="RIBOSOMAL PROTEIN S19P FAMILY MEMBER"/>
    <property type="match status" value="1"/>
</dbReference>
<dbReference type="STRING" id="944018.H8ZBK1"/>
<dbReference type="NCBIfam" id="TIGR01025">
    <property type="entry name" value="uS19_arch"/>
    <property type="match status" value="1"/>
</dbReference>
<organism evidence="5">
    <name type="scientific">Nematocida ausubeli (strain ATCC PRA-371 / ERTm2)</name>
    <name type="common">Nematode killer fungus</name>
    <dbReference type="NCBI Taxonomy" id="1913371"/>
    <lineage>
        <taxon>Eukaryota</taxon>
        <taxon>Fungi</taxon>
        <taxon>Fungi incertae sedis</taxon>
        <taxon>Microsporidia</taxon>
        <taxon>Nematocida</taxon>
    </lineage>
</organism>
<reference evidence="6 7" key="3">
    <citation type="journal article" date="2014" name="Genome Announc.">
        <title>Genome Sequence of the Microsporidian Species Nematocida sp1 Strain ERTm6 (ATCC PRA-372).</title>
        <authorList>
            <person name="Bakowski M.A."/>
            <person name="Priest M."/>
            <person name="Young S."/>
            <person name="Cuomo C.A."/>
            <person name="Troemel E.R."/>
        </authorList>
    </citation>
    <scope>NUCLEOTIDE SEQUENCE [LARGE SCALE GENOMIC DNA]</scope>
    <source>
        <strain evidence="6 7">ERTm6</strain>
    </source>
</reference>
<evidence type="ECO:0000256" key="1">
    <source>
        <dbReference type="ARBA" id="ARBA00007345"/>
    </source>
</evidence>
<dbReference type="Gene3D" id="3.30.860.10">
    <property type="entry name" value="30s Ribosomal Protein S19, Chain A"/>
    <property type="match status" value="1"/>
</dbReference>
<dbReference type="GO" id="GO:0003735">
    <property type="term" value="F:structural constituent of ribosome"/>
    <property type="evidence" value="ECO:0007669"/>
    <property type="project" value="InterPro"/>
</dbReference>
<evidence type="ECO:0000256" key="2">
    <source>
        <dbReference type="ARBA" id="ARBA00022980"/>
    </source>
</evidence>
<dbReference type="InterPro" id="IPR023575">
    <property type="entry name" value="Ribosomal_uS19_SF"/>
</dbReference>
<dbReference type="GO" id="GO:0006412">
    <property type="term" value="P:translation"/>
    <property type="evidence" value="ECO:0007669"/>
    <property type="project" value="InterPro"/>
</dbReference>
<dbReference type="InterPro" id="IPR005713">
    <property type="entry name" value="Ribosomal_uS19_euk/arc"/>
</dbReference>
<dbReference type="PANTHER" id="PTHR11880:SF2">
    <property type="entry name" value="SMALL RIBOSOMAL SUBUNIT PROTEIN US19"/>
    <property type="match status" value="1"/>
</dbReference>
<accession>A0A086J1R5</accession>
<dbReference type="GO" id="GO:0022627">
    <property type="term" value="C:cytosolic small ribosomal subunit"/>
    <property type="evidence" value="ECO:0007669"/>
    <property type="project" value="TreeGrafter"/>
</dbReference>
<proteinExistence type="inferred from homology"/>
<dbReference type="GO" id="GO:0000028">
    <property type="term" value="P:ribosomal small subunit assembly"/>
    <property type="evidence" value="ECO:0007669"/>
    <property type="project" value="TreeGrafter"/>
</dbReference>
<gene>
    <name evidence="5" type="ORF">NERG_00950</name>
    <name evidence="6" type="ORF">NESG_01198</name>
</gene>
<comment type="similarity">
    <text evidence="1 4">Belongs to the universal ribosomal protein uS19 family.</text>
</comment>
<dbReference type="OrthoDB" id="10258210at2759"/>
<name>H8ZBK1_NEMA1</name>
<evidence type="ECO:0000313" key="5">
    <source>
        <dbReference type="EMBL" id="EHY66254.1"/>
    </source>
</evidence>
<dbReference type="EMBL" id="AKIJ01000003">
    <property type="protein sequence ID" value="KFG26083.1"/>
    <property type="molecule type" value="Genomic_DNA"/>
</dbReference>
<dbReference type="EMBL" id="JH604634">
    <property type="protein sequence ID" value="EHY66254.1"/>
    <property type="molecule type" value="Genomic_DNA"/>
</dbReference>
<reference evidence="6" key="2">
    <citation type="submission" date="2012-10" db="EMBL/GenBank/DDBJ databases">
        <authorList>
            <consortium name="The Broad Institute Genome Sequencing Platform"/>
            <consortium name="The Broad Institute Genome Sequencing Center for Infectious Disease"/>
            <person name="Cuomo C."/>
            <person name="Troemel E."/>
            <person name="Walker B."/>
            <person name="Young S.K."/>
            <person name="Zeng Q."/>
            <person name="Gargeya S."/>
            <person name="Fitzgerald M."/>
            <person name="Haas B."/>
            <person name="Abouelleil A."/>
            <person name="Alvarado L."/>
            <person name="Arachchi H.M."/>
            <person name="Berlin A.M."/>
            <person name="Chapman S.B."/>
            <person name="Goldberg J."/>
            <person name="Griggs A."/>
            <person name="Gujja S."/>
            <person name="Hansen M."/>
            <person name="Howarth C."/>
            <person name="Imamovic A."/>
            <person name="Larimer J."/>
            <person name="McCowan C."/>
            <person name="Murphy C."/>
            <person name="Neiman D."/>
            <person name="Pearson M."/>
            <person name="Priest M."/>
            <person name="Roberts A."/>
            <person name="Saif S."/>
            <person name="Shea T."/>
            <person name="Sisk P."/>
            <person name="Sykes S."/>
            <person name="Wortman J."/>
            <person name="Nusbaum C."/>
            <person name="Birren B."/>
        </authorList>
    </citation>
    <scope>NUCLEOTIDE SEQUENCE</scope>
    <source>
        <strain evidence="6">ERTm6</strain>
    </source>
</reference>
<dbReference type="InterPro" id="IPR002222">
    <property type="entry name" value="Ribosomal_uS19"/>
</dbReference>
<dbReference type="NCBIfam" id="NF003121">
    <property type="entry name" value="PRK04038.1"/>
    <property type="match status" value="1"/>
</dbReference>
<dbReference type="AlphaFoldDB" id="H8ZBK1"/>
<evidence type="ECO:0000313" key="7">
    <source>
        <dbReference type="Proteomes" id="UP000054524"/>
    </source>
</evidence>
<accession>H8ZBK1</accession>
<keyword evidence="7" id="KW-1185">Reference proteome</keyword>
<dbReference type="FunFam" id="3.30.860.10:FF:000002">
    <property type="entry name" value="40S ribosomal protein S15"/>
    <property type="match status" value="1"/>
</dbReference>
<protein>
    <submittedName>
        <fullName evidence="6">30S ribosomal protein S19</fullName>
    </submittedName>
    <submittedName>
        <fullName evidence="5">Ribosomal protein S15e</fullName>
    </submittedName>
</protein>
<dbReference type="SUPFAM" id="SSF54570">
    <property type="entry name" value="Ribosomal protein S19"/>
    <property type="match status" value="1"/>
</dbReference>
<sequence>MENTQAQKRKTFRKFEYRGIDFDDLVKMPIEEFSALLKSGARRRVRRGFSQKEIQFLLDCEKSKAAAENSRDKPECVTTHCRSMIIFPQLVGCVLGVYNGKEHVTFEVKPEMIGFRLADFSSPQKMVSHGKPGIGATSSSKFVPLK</sequence>
<dbReference type="Proteomes" id="UP000005622">
    <property type="component" value="Unassembled WGS sequence"/>
</dbReference>
<dbReference type="PIRSF" id="PIRSF002144">
    <property type="entry name" value="Ribosomal_S19"/>
    <property type="match status" value="1"/>
</dbReference>
<evidence type="ECO:0000313" key="6">
    <source>
        <dbReference type="EMBL" id="KFG26083.1"/>
    </source>
</evidence>
<evidence type="ECO:0000256" key="4">
    <source>
        <dbReference type="RuleBase" id="RU003485"/>
    </source>
</evidence>
<keyword evidence="2 4" id="KW-0689">Ribosomal protein</keyword>
<dbReference type="PRINTS" id="PR00975">
    <property type="entry name" value="RIBOSOMALS19"/>
</dbReference>
<keyword evidence="3 4" id="KW-0687">Ribonucleoprotein</keyword>
<dbReference type="HAMAP" id="MF_00531">
    <property type="entry name" value="Ribosomal_uS19"/>
    <property type="match status" value="1"/>
</dbReference>
<dbReference type="HOGENOM" id="CLU_097347_1_0_1"/>
<dbReference type="Proteomes" id="UP000054524">
    <property type="component" value="Unassembled WGS sequence"/>
</dbReference>